<reference evidence="3" key="1">
    <citation type="journal article" date="2019" name="Int. J. Syst. Evol. Microbiol.">
        <title>The Global Catalogue of Microorganisms (GCM) 10K type strain sequencing project: providing services to taxonomists for standard genome sequencing and annotation.</title>
        <authorList>
            <consortium name="The Broad Institute Genomics Platform"/>
            <consortium name="The Broad Institute Genome Sequencing Center for Infectious Disease"/>
            <person name="Wu L."/>
            <person name="Ma J."/>
        </authorList>
    </citation>
    <scope>NUCLEOTIDE SEQUENCE [LARGE SCALE GENOMIC DNA]</scope>
    <source>
        <strain evidence="3">IBRC-M 10813</strain>
    </source>
</reference>
<protein>
    <submittedName>
        <fullName evidence="2">Thioredoxin family protein</fullName>
    </submittedName>
</protein>
<accession>A0ABV8JI98</accession>
<evidence type="ECO:0000313" key="3">
    <source>
        <dbReference type="Proteomes" id="UP001595843"/>
    </source>
</evidence>
<dbReference type="CDD" id="cd02947">
    <property type="entry name" value="TRX_family"/>
    <property type="match status" value="1"/>
</dbReference>
<organism evidence="2 3">
    <name type="scientific">Salinithrix halophila</name>
    <dbReference type="NCBI Taxonomy" id="1485204"/>
    <lineage>
        <taxon>Bacteria</taxon>
        <taxon>Bacillati</taxon>
        <taxon>Bacillota</taxon>
        <taxon>Bacilli</taxon>
        <taxon>Bacillales</taxon>
        <taxon>Thermoactinomycetaceae</taxon>
        <taxon>Salinithrix</taxon>
    </lineage>
</organism>
<proteinExistence type="predicted"/>
<feature type="domain" description="Thioredoxin" evidence="1">
    <location>
        <begin position="1"/>
        <end position="105"/>
    </location>
</feature>
<dbReference type="PANTHER" id="PTHR45815">
    <property type="entry name" value="PROTEIN DISULFIDE-ISOMERASE A6"/>
    <property type="match status" value="1"/>
</dbReference>
<dbReference type="InterPro" id="IPR036249">
    <property type="entry name" value="Thioredoxin-like_sf"/>
</dbReference>
<dbReference type="RefSeq" id="WP_380705311.1">
    <property type="nucleotide sequence ID" value="NZ_JBHSAP010000015.1"/>
</dbReference>
<comment type="caution">
    <text evidence="2">The sequence shown here is derived from an EMBL/GenBank/DDBJ whole genome shotgun (WGS) entry which is preliminary data.</text>
</comment>
<dbReference type="PANTHER" id="PTHR45815:SF3">
    <property type="entry name" value="PROTEIN DISULFIDE-ISOMERASE A6"/>
    <property type="match status" value="1"/>
</dbReference>
<keyword evidence="3" id="KW-1185">Reference proteome</keyword>
<dbReference type="PROSITE" id="PS51352">
    <property type="entry name" value="THIOREDOXIN_2"/>
    <property type="match status" value="1"/>
</dbReference>
<name>A0ABV8JI98_9BACL</name>
<dbReference type="Proteomes" id="UP001595843">
    <property type="component" value="Unassembled WGS sequence"/>
</dbReference>
<dbReference type="EMBL" id="JBHSAP010000015">
    <property type="protein sequence ID" value="MFC4077500.1"/>
    <property type="molecule type" value="Genomic_DNA"/>
</dbReference>
<gene>
    <name evidence="2" type="ORF">ACFOUO_11875</name>
</gene>
<dbReference type="InterPro" id="IPR013766">
    <property type="entry name" value="Thioredoxin_domain"/>
</dbReference>
<dbReference type="Pfam" id="PF00085">
    <property type="entry name" value="Thioredoxin"/>
    <property type="match status" value="1"/>
</dbReference>
<evidence type="ECO:0000259" key="1">
    <source>
        <dbReference type="PROSITE" id="PS51352"/>
    </source>
</evidence>
<evidence type="ECO:0000313" key="2">
    <source>
        <dbReference type="EMBL" id="MFC4077500.1"/>
    </source>
</evidence>
<dbReference type="Gene3D" id="3.40.30.10">
    <property type="entry name" value="Glutaredoxin"/>
    <property type="match status" value="1"/>
</dbReference>
<dbReference type="SUPFAM" id="SSF52833">
    <property type="entry name" value="Thioredoxin-like"/>
    <property type="match status" value="1"/>
</dbReference>
<sequence>MEKLDKSTFKSFIAEGVKMVEFSAEWCFDCKRLAFSMPEWERLYSSHFCFGGLDVDESRQIAEEYNVKGVPTFILFRDGAELARLPSKDAKKEENVVLFFNELTKPHPL</sequence>